<dbReference type="EMBL" id="BSOB01000006">
    <property type="protein sequence ID" value="GLQ91925.1"/>
    <property type="molecule type" value="Genomic_DNA"/>
</dbReference>
<name>A0ABQ5XJQ5_9GAMM</name>
<gene>
    <name evidence="2" type="ORF">GCM10007901_08750</name>
</gene>
<evidence type="ECO:0000256" key="1">
    <source>
        <dbReference type="SAM" id="Phobius"/>
    </source>
</evidence>
<protein>
    <submittedName>
        <fullName evidence="2">Uncharacterized protein</fullName>
    </submittedName>
</protein>
<keyword evidence="1" id="KW-0812">Transmembrane</keyword>
<organism evidence="2 3">
    <name type="scientific">Dyella acidisoli</name>
    <dbReference type="NCBI Taxonomy" id="1867834"/>
    <lineage>
        <taxon>Bacteria</taxon>
        <taxon>Pseudomonadati</taxon>
        <taxon>Pseudomonadota</taxon>
        <taxon>Gammaproteobacteria</taxon>
        <taxon>Lysobacterales</taxon>
        <taxon>Rhodanobacteraceae</taxon>
        <taxon>Dyella</taxon>
    </lineage>
</organism>
<accession>A0ABQ5XJQ5</accession>
<feature type="transmembrane region" description="Helical" evidence="1">
    <location>
        <begin position="31"/>
        <end position="51"/>
    </location>
</feature>
<dbReference type="Proteomes" id="UP001156670">
    <property type="component" value="Unassembled WGS sequence"/>
</dbReference>
<evidence type="ECO:0000313" key="3">
    <source>
        <dbReference type="Proteomes" id="UP001156670"/>
    </source>
</evidence>
<reference evidence="3" key="1">
    <citation type="journal article" date="2019" name="Int. J. Syst. Evol. Microbiol.">
        <title>The Global Catalogue of Microorganisms (GCM) 10K type strain sequencing project: providing services to taxonomists for standard genome sequencing and annotation.</title>
        <authorList>
            <consortium name="The Broad Institute Genomics Platform"/>
            <consortium name="The Broad Institute Genome Sequencing Center for Infectious Disease"/>
            <person name="Wu L."/>
            <person name="Ma J."/>
        </authorList>
    </citation>
    <scope>NUCLEOTIDE SEQUENCE [LARGE SCALE GENOMIC DNA]</scope>
    <source>
        <strain evidence="3">NBRC 111980</strain>
    </source>
</reference>
<keyword evidence="1" id="KW-1133">Transmembrane helix</keyword>
<sequence length="69" mass="7893">MATLRIDHVRLDHRSLEAGQEQRLRRARRTATIVGIVAFAVFVVSVVQMLWLQHHPQAHAQAVKEALMQ</sequence>
<evidence type="ECO:0000313" key="2">
    <source>
        <dbReference type="EMBL" id="GLQ91925.1"/>
    </source>
</evidence>
<keyword evidence="1" id="KW-0472">Membrane</keyword>
<comment type="caution">
    <text evidence="2">The sequence shown here is derived from an EMBL/GenBank/DDBJ whole genome shotgun (WGS) entry which is preliminary data.</text>
</comment>
<keyword evidence="3" id="KW-1185">Reference proteome</keyword>
<proteinExistence type="predicted"/>